<sequence length="477" mass="53048">MFNIVTLPVMIVFVLMFLESIQGILEHAVKDLPGQPPVNFSQYAGYIDVGETKSKHLFYWFVEADNKSPSSLPIAFWFNGGPGCSSVGDGLLTELGPFRVSYSGNLTFNEHSWNKEANVVFVESPVAVGFSYSNKKSDYAAFSDAQTATDAYSFLVNWFTSYPEYLKNDMYIIGESYGGHYVPQLVQQVVKHNKSPGAQFLNLKGFAVGNAWTDAYFDNKGSIDYFHSHSLISDETYKSLIDNCDLGHEFPIDVPNTSAKCNNATLVLYNMDLSGLNVYNIYGPSCNLPYNNVSTQEIMNQKTPSFPASAAIDPCLDYVTPYLNKADVKRALHVSPDIEWTECSNTVFNKYAVSDILSSMLPVYRELLQTGLRIMVYSSGDFDGRVPTTGTRAWISQLGIQVKKPWYPWVHGGPRESNTGGGQVSGYAQVYEKNFTFSTVRAAGHLVPADQPKRALALFHSFLTGKPLEPFEYPARP</sequence>
<comment type="similarity">
    <text evidence="1 2">Belongs to the peptidase S10 family.</text>
</comment>
<keyword evidence="4" id="KW-1185">Reference proteome</keyword>
<gene>
    <name evidence="3" type="primary">LOC112282273</name>
</gene>
<dbReference type="EC" id="3.4.16.-" evidence="2"/>
<dbReference type="EnsemblPlants" id="Pp3c5_7460V3.2">
    <property type="protein sequence ID" value="Pp3c5_7460V3.2"/>
    <property type="gene ID" value="Pp3c5_7460"/>
</dbReference>
<dbReference type="InterPro" id="IPR018202">
    <property type="entry name" value="Ser_caboxypep_ser_AS"/>
</dbReference>
<evidence type="ECO:0000313" key="4">
    <source>
        <dbReference type="Proteomes" id="UP000006727"/>
    </source>
</evidence>
<dbReference type="PANTHER" id="PTHR11802">
    <property type="entry name" value="SERINE PROTEASE FAMILY S10 SERINE CARBOXYPEPTIDASE"/>
    <property type="match status" value="1"/>
</dbReference>
<name>A0A7I4DVH4_PHYPA</name>
<dbReference type="Gene3D" id="3.40.50.1820">
    <property type="entry name" value="alpha/beta hydrolase"/>
    <property type="match status" value="1"/>
</dbReference>
<dbReference type="InParanoid" id="A0A7I4DVH4"/>
<keyword evidence="2" id="KW-0732">Signal</keyword>
<dbReference type="RefSeq" id="XP_024375469.1">
    <property type="nucleotide sequence ID" value="XM_024519701.2"/>
</dbReference>
<proteinExistence type="inferred from homology"/>
<dbReference type="AlphaFoldDB" id="A0A7I4DVH4"/>
<dbReference type="GO" id="GO:0006508">
    <property type="term" value="P:proteolysis"/>
    <property type="evidence" value="ECO:0007669"/>
    <property type="project" value="UniProtKB-KW"/>
</dbReference>
<keyword evidence="2" id="KW-0378">Hydrolase</keyword>
<feature type="chain" id="PRO_5029933794" description="Carboxypeptidase" evidence="2">
    <location>
        <begin position="24"/>
        <end position="477"/>
    </location>
</feature>
<dbReference type="PROSITE" id="PS00131">
    <property type="entry name" value="CARBOXYPEPT_SER_SER"/>
    <property type="match status" value="1"/>
</dbReference>
<dbReference type="FunFam" id="3.40.50.1820:FF:000589">
    <property type="entry name" value="Carboxypeptidase"/>
    <property type="match status" value="1"/>
</dbReference>
<dbReference type="PANTHER" id="PTHR11802:SF489">
    <property type="entry name" value="CARBOXYPEPTIDASE"/>
    <property type="match status" value="1"/>
</dbReference>
<dbReference type="Gramene" id="Pp3c5_7460V3.2">
    <property type="protein sequence ID" value="Pp3c5_7460V3.2"/>
    <property type="gene ID" value="Pp3c5_7460"/>
</dbReference>
<dbReference type="PRINTS" id="PR00724">
    <property type="entry name" value="CRBOXYPTASEC"/>
</dbReference>
<dbReference type="GeneID" id="112282273"/>
<accession>A0A7I4DVH4</accession>
<dbReference type="OrthoDB" id="443318at2759"/>
<dbReference type="KEGG" id="ppp:112282273"/>
<keyword evidence="2" id="KW-0121">Carboxypeptidase</keyword>
<keyword evidence="2" id="KW-0645">Protease</keyword>
<dbReference type="EMBL" id="ABEU02000005">
    <property type="status" value="NOT_ANNOTATED_CDS"/>
    <property type="molecule type" value="Genomic_DNA"/>
</dbReference>
<dbReference type="Proteomes" id="UP000006727">
    <property type="component" value="Chromosome 5"/>
</dbReference>
<dbReference type="InterPro" id="IPR001563">
    <property type="entry name" value="Peptidase_S10"/>
</dbReference>
<dbReference type="InterPro" id="IPR029058">
    <property type="entry name" value="AB_hydrolase_fold"/>
</dbReference>
<evidence type="ECO:0000256" key="1">
    <source>
        <dbReference type="ARBA" id="ARBA00009431"/>
    </source>
</evidence>
<protein>
    <recommendedName>
        <fullName evidence="2">Carboxypeptidase</fullName>
        <ecNumber evidence="2">3.4.16.-</ecNumber>
    </recommendedName>
</protein>
<reference evidence="3" key="3">
    <citation type="submission" date="2020-12" db="UniProtKB">
        <authorList>
            <consortium name="EnsemblPlants"/>
        </authorList>
    </citation>
    <scope>IDENTIFICATION</scope>
</reference>
<dbReference type="Pfam" id="PF00450">
    <property type="entry name" value="Peptidase_S10"/>
    <property type="match status" value="1"/>
</dbReference>
<reference evidence="3 4" key="1">
    <citation type="journal article" date="2008" name="Science">
        <title>The Physcomitrella genome reveals evolutionary insights into the conquest of land by plants.</title>
        <authorList>
            <person name="Rensing S."/>
            <person name="Lang D."/>
            <person name="Zimmer A."/>
            <person name="Terry A."/>
            <person name="Salamov A."/>
            <person name="Shapiro H."/>
            <person name="Nishiyama T."/>
            <person name="Perroud P.-F."/>
            <person name="Lindquist E."/>
            <person name="Kamisugi Y."/>
            <person name="Tanahashi T."/>
            <person name="Sakakibara K."/>
            <person name="Fujita T."/>
            <person name="Oishi K."/>
            <person name="Shin-I T."/>
            <person name="Kuroki Y."/>
            <person name="Toyoda A."/>
            <person name="Suzuki Y."/>
            <person name="Hashimoto A."/>
            <person name="Yamaguchi K."/>
            <person name="Sugano A."/>
            <person name="Kohara Y."/>
            <person name="Fujiyama A."/>
            <person name="Anterola A."/>
            <person name="Aoki S."/>
            <person name="Ashton N."/>
            <person name="Barbazuk W.B."/>
            <person name="Barker E."/>
            <person name="Bennetzen J."/>
            <person name="Bezanilla M."/>
            <person name="Blankenship R."/>
            <person name="Cho S.H."/>
            <person name="Dutcher S."/>
            <person name="Estelle M."/>
            <person name="Fawcett J.A."/>
            <person name="Gundlach H."/>
            <person name="Hanada K."/>
            <person name="Heyl A."/>
            <person name="Hicks K.A."/>
            <person name="Hugh J."/>
            <person name="Lohr M."/>
            <person name="Mayer K."/>
            <person name="Melkozernov A."/>
            <person name="Murata T."/>
            <person name="Nelson D."/>
            <person name="Pils B."/>
            <person name="Prigge M."/>
            <person name="Reiss B."/>
            <person name="Renner T."/>
            <person name="Rombauts S."/>
            <person name="Rushton P."/>
            <person name="Sanderfoot A."/>
            <person name="Schween G."/>
            <person name="Shiu S.-H."/>
            <person name="Stueber K."/>
            <person name="Theodoulou F.L."/>
            <person name="Tu H."/>
            <person name="Van de Peer Y."/>
            <person name="Verrier P.J."/>
            <person name="Waters E."/>
            <person name="Wood A."/>
            <person name="Yang L."/>
            <person name="Cove D."/>
            <person name="Cuming A."/>
            <person name="Hasebe M."/>
            <person name="Lucas S."/>
            <person name="Mishler D.B."/>
            <person name="Reski R."/>
            <person name="Grigoriev I."/>
            <person name="Quatrano R.S."/>
            <person name="Boore J.L."/>
        </authorList>
    </citation>
    <scope>NUCLEOTIDE SEQUENCE [LARGE SCALE GENOMIC DNA]</scope>
    <source>
        <strain evidence="3 4">cv. Gransden 2004</strain>
    </source>
</reference>
<dbReference type="SUPFAM" id="SSF53474">
    <property type="entry name" value="alpha/beta-Hydrolases"/>
    <property type="match status" value="1"/>
</dbReference>
<evidence type="ECO:0000313" key="3">
    <source>
        <dbReference type="EnsemblPlants" id="Pp3c5_7460V3.2"/>
    </source>
</evidence>
<dbReference type="GO" id="GO:0004185">
    <property type="term" value="F:serine-type carboxypeptidase activity"/>
    <property type="evidence" value="ECO:0000318"/>
    <property type="project" value="GO_Central"/>
</dbReference>
<reference evidence="3 4" key="2">
    <citation type="journal article" date="2018" name="Plant J.">
        <title>The Physcomitrella patens chromosome-scale assembly reveals moss genome structure and evolution.</title>
        <authorList>
            <person name="Lang D."/>
            <person name="Ullrich K.K."/>
            <person name="Murat F."/>
            <person name="Fuchs J."/>
            <person name="Jenkins J."/>
            <person name="Haas F.B."/>
            <person name="Piednoel M."/>
            <person name="Gundlach H."/>
            <person name="Van Bel M."/>
            <person name="Meyberg R."/>
            <person name="Vives C."/>
            <person name="Morata J."/>
            <person name="Symeonidi A."/>
            <person name="Hiss M."/>
            <person name="Muchero W."/>
            <person name="Kamisugi Y."/>
            <person name="Saleh O."/>
            <person name="Blanc G."/>
            <person name="Decker E.L."/>
            <person name="van Gessel N."/>
            <person name="Grimwood J."/>
            <person name="Hayes R.D."/>
            <person name="Graham S.W."/>
            <person name="Gunter L.E."/>
            <person name="McDaniel S.F."/>
            <person name="Hoernstein S.N.W."/>
            <person name="Larsson A."/>
            <person name="Li F.W."/>
            <person name="Perroud P.F."/>
            <person name="Phillips J."/>
            <person name="Ranjan P."/>
            <person name="Rokshar D.S."/>
            <person name="Rothfels C.J."/>
            <person name="Schneider L."/>
            <person name="Shu S."/>
            <person name="Stevenson D.W."/>
            <person name="Thummler F."/>
            <person name="Tillich M."/>
            <person name="Villarreal Aguilar J.C."/>
            <person name="Widiez T."/>
            <person name="Wong G.K."/>
            <person name="Wymore A."/>
            <person name="Zhang Y."/>
            <person name="Zimmer A.D."/>
            <person name="Quatrano R.S."/>
            <person name="Mayer K.F.X."/>
            <person name="Goodstein D."/>
            <person name="Casacuberta J.M."/>
            <person name="Vandepoele K."/>
            <person name="Reski R."/>
            <person name="Cuming A.C."/>
            <person name="Tuskan G.A."/>
            <person name="Maumus F."/>
            <person name="Salse J."/>
            <person name="Schmutz J."/>
            <person name="Rensing S.A."/>
        </authorList>
    </citation>
    <scope>NUCLEOTIDE SEQUENCE [LARGE SCALE GENOMIC DNA]</scope>
    <source>
        <strain evidence="3 4">cv. Gransden 2004</strain>
    </source>
</reference>
<feature type="signal peptide" evidence="2">
    <location>
        <begin position="1"/>
        <end position="23"/>
    </location>
</feature>
<organism evidence="3 4">
    <name type="scientific">Physcomitrium patens</name>
    <name type="common">Spreading-leaved earth moss</name>
    <name type="synonym">Physcomitrella patens</name>
    <dbReference type="NCBI Taxonomy" id="3218"/>
    <lineage>
        <taxon>Eukaryota</taxon>
        <taxon>Viridiplantae</taxon>
        <taxon>Streptophyta</taxon>
        <taxon>Embryophyta</taxon>
        <taxon>Bryophyta</taxon>
        <taxon>Bryophytina</taxon>
        <taxon>Bryopsida</taxon>
        <taxon>Funariidae</taxon>
        <taxon>Funariales</taxon>
        <taxon>Funariaceae</taxon>
        <taxon>Physcomitrium</taxon>
    </lineage>
</organism>
<evidence type="ECO:0000256" key="2">
    <source>
        <dbReference type="RuleBase" id="RU361156"/>
    </source>
</evidence>